<dbReference type="InterPro" id="IPR004437">
    <property type="entry name" value="ParB/RepB/Spo0J"/>
</dbReference>
<evidence type="ECO:0000256" key="4">
    <source>
        <dbReference type="ARBA" id="ARBA00025472"/>
    </source>
</evidence>
<gene>
    <name evidence="7" type="ORF">IPN75_16160</name>
</gene>
<dbReference type="InterPro" id="IPR057240">
    <property type="entry name" value="ParB_dimer_C"/>
</dbReference>
<dbReference type="AlphaFoldDB" id="A0A9D7QMH5"/>
<dbReference type="Pfam" id="PF02195">
    <property type="entry name" value="ParB_N"/>
    <property type="match status" value="1"/>
</dbReference>
<evidence type="ECO:0000256" key="5">
    <source>
        <dbReference type="SAM" id="MobiDB-lite"/>
    </source>
</evidence>
<dbReference type="CDD" id="cd16393">
    <property type="entry name" value="SPO0J_N"/>
    <property type="match status" value="1"/>
</dbReference>
<dbReference type="SUPFAM" id="SSF110849">
    <property type="entry name" value="ParB/Sulfiredoxin"/>
    <property type="match status" value="1"/>
</dbReference>
<dbReference type="Proteomes" id="UP000808146">
    <property type="component" value="Unassembled WGS sequence"/>
</dbReference>
<feature type="domain" description="ParB-like N-terminal" evidence="6">
    <location>
        <begin position="27"/>
        <end position="121"/>
    </location>
</feature>
<comment type="caution">
    <text evidence="7">The sequence shown here is derived from an EMBL/GenBank/DDBJ whole genome shotgun (WGS) entry which is preliminary data.</text>
</comment>
<evidence type="ECO:0000313" key="8">
    <source>
        <dbReference type="Proteomes" id="UP000808146"/>
    </source>
</evidence>
<name>A0A9D7QMH5_9RHOO</name>
<dbReference type="GO" id="GO:0045881">
    <property type="term" value="P:positive regulation of sporulation resulting in formation of a cellular spore"/>
    <property type="evidence" value="ECO:0007669"/>
    <property type="project" value="TreeGrafter"/>
</dbReference>
<keyword evidence="3" id="KW-0238">DNA-binding</keyword>
<organism evidence="7 8">
    <name type="scientific">Candidatus Dechloromonas phosphorivorans</name>
    <dbReference type="NCBI Taxonomy" id="2899244"/>
    <lineage>
        <taxon>Bacteria</taxon>
        <taxon>Pseudomonadati</taxon>
        <taxon>Pseudomonadota</taxon>
        <taxon>Betaproteobacteria</taxon>
        <taxon>Rhodocyclales</taxon>
        <taxon>Azonexaceae</taxon>
        <taxon>Dechloromonas</taxon>
    </lineage>
</organism>
<dbReference type="InterPro" id="IPR041468">
    <property type="entry name" value="HTH_ParB/Spo0J"/>
</dbReference>
<evidence type="ECO:0000259" key="6">
    <source>
        <dbReference type="SMART" id="SM00470"/>
    </source>
</evidence>
<dbReference type="Pfam" id="PF17762">
    <property type="entry name" value="HTH_ParB"/>
    <property type="match status" value="1"/>
</dbReference>
<dbReference type="PANTHER" id="PTHR33375:SF1">
    <property type="entry name" value="CHROMOSOME-PARTITIONING PROTEIN PARB-RELATED"/>
    <property type="match status" value="1"/>
</dbReference>
<dbReference type="PANTHER" id="PTHR33375">
    <property type="entry name" value="CHROMOSOME-PARTITIONING PROTEIN PARB-RELATED"/>
    <property type="match status" value="1"/>
</dbReference>
<accession>A0A9D7QMH5</accession>
<dbReference type="GO" id="GO:0007059">
    <property type="term" value="P:chromosome segregation"/>
    <property type="evidence" value="ECO:0007669"/>
    <property type="project" value="UniProtKB-KW"/>
</dbReference>
<comment type="function">
    <text evidence="4">Involved in chromosome partition. Localize to both poles of the predivisional cell following completion of DNA replication. Binds to the DNA origin of replication.</text>
</comment>
<dbReference type="NCBIfam" id="TIGR00180">
    <property type="entry name" value="parB_part"/>
    <property type="match status" value="1"/>
</dbReference>
<evidence type="ECO:0000313" key="7">
    <source>
        <dbReference type="EMBL" id="MBK8891798.1"/>
    </source>
</evidence>
<evidence type="ECO:0000256" key="3">
    <source>
        <dbReference type="ARBA" id="ARBA00023125"/>
    </source>
</evidence>
<dbReference type="FunFam" id="1.10.10.2830:FF:000001">
    <property type="entry name" value="Chromosome partitioning protein ParB"/>
    <property type="match status" value="1"/>
</dbReference>
<proteinExistence type="inferred from homology"/>
<dbReference type="GO" id="GO:0003677">
    <property type="term" value="F:DNA binding"/>
    <property type="evidence" value="ECO:0007669"/>
    <property type="project" value="UniProtKB-KW"/>
</dbReference>
<dbReference type="InterPro" id="IPR050336">
    <property type="entry name" value="Chromosome_partition/occlusion"/>
</dbReference>
<keyword evidence="2" id="KW-0159">Chromosome partition</keyword>
<evidence type="ECO:0000256" key="2">
    <source>
        <dbReference type="ARBA" id="ARBA00022829"/>
    </source>
</evidence>
<reference evidence="7" key="1">
    <citation type="submission" date="2020-10" db="EMBL/GenBank/DDBJ databases">
        <title>Connecting structure to function with the recovery of over 1000 high-quality activated sludge metagenome-assembled genomes encoding full-length rRNA genes using long-read sequencing.</title>
        <authorList>
            <person name="Singleton C.M."/>
            <person name="Petriglieri F."/>
            <person name="Kristensen J.M."/>
            <person name="Kirkegaard R.H."/>
            <person name="Michaelsen T.Y."/>
            <person name="Andersen M.H."/>
            <person name="Karst S.M."/>
            <person name="Dueholm M.S."/>
            <person name="Nielsen P.H."/>
            <person name="Albertsen M."/>
        </authorList>
    </citation>
    <scope>NUCLEOTIDE SEQUENCE</scope>
    <source>
        <strain evidence="7">OdNE_18-Q3-R46-58_BAT3C.305</strain>
    </source>
</reference>
<protein>
    <submittedName>
        <fullName evidence="7">ParB/RepB/Spo0J family partition protein</fullName>
    </submittedName>
</protein>
<dbReference type="InterPro" id="IPR003115">
    <property type="entry name" value="ParB_N"/>
</dbReference>
<comment type="similarity">
    <text evidence="1">Belongs to the ParB family.</text>
</comment>
<dbReference type="Gene3D" id="3.90.1530.30">
    <property type="match status" value="1"/>
</dbReference>
<dbReference type="GO" id="GO:0005694">
    <property type="term" value="C:chromosome"/>
    <property type="evidence" value="ECO:0007669"/>
    <property type="project" value="TreeGrafter"/>
</dbReference>
<dbReference type="InterPro" id="IPR036086">
    <property type="entry name" value="ParB/Sulfiredoxin_sf"/>
</dbReference>
<dbReference type="SMART" id="SM00470">
    <property type="entry name" value="ParB"/>
    <property type="match status" value="1"/>
</dbReference>
<dbReference type="FunFam" id="3.90.1530.30:FF:000001">
    <property type="entry name" value="Chromosome partitioning protein ParB"/>
    <property type="match status" value="1"/>
</dbReference>
<dbReference type="EMBL" id="JADKBR010000019">
    <property type="protein sequence ID" value="MBK8891798.1"/>
    <property type="molecule type" value="Genomic_DNA"/>
</dbReference>
<feature type="region of interest" description="Disordered" evidence="5">
    <location>
        <begin position="13"/>
        <end position="47"/>
    </location>
</feature>
<evidence type="ECO:0000256" key="1">
    <source>
        <dbReference type="ARBA" id="ARBA00006295"/>
    </source>
</evidence>
<dbReference type="Pfam" id="PF23552">
    <property type="entry name" value="ParB_C"/>
    <property type="match status" value="1"/>
</dbReference>
<sequence length="284" mass="31019">MIKMKGLGRGLDALLTGSDRPHGDEQRSLPVDRLRPGKYQPRTQMDEGSLGELAASIRVQGIMQPILVRAVDGTPGAERYEIVAGERRWRAAQLAGLAEVPVLIRRIPDEQALAMALIENIQRENLNPLEEAQGLQRLIDEFGLTHQQAADAVGRSRPTATNLLRLLQLTAAVQELLLSGKLDMGHARALLPLAGVQQVALAQRIAQKGLSVREAERLVQHLLNPPKRSPEENPDRDLLRLQEELSDGLGTNVAIRSNKKGAGKVTIEFGSLDQLDGLISLLRG</sequence>
<dbReference type="Gene3D" id="1.10.10.2830">
    <property type="match status" value="1"/>
</dbReference>
<feature type="compositionally biased region" description="Basic and acidic residues" evidence="5">
    <location>
        <begin position="19"/>
        <end position="35"/>
    </location>
</feature>